<dbReference type="InterPro" id="IPR003656">
    <property type="entry name" value="Znf_BED"/>
</dbReference>
<evidence type="ECO:0000256" key="2">
    <source>
        <dbReference type="ARBA" id="ARBA00022771"/>
    </source>
</evidence>
<proteinExistence type="predicted"/>
<evidence type="ECO:0000313" key="7">
    <source>
        <dbReference type="Proteomes" id="UP000663879"/>
    </source>
</evidence>
<accession>A0A814RXR9</accession>
<evidence type="ECO:0000256" key="1">
    <source>
        <dbReference type="ARBA" id="ARBA00022723"/>
    </source>
</evidence>
<feature type="compositionally biased region" description="Polar residues" evidence="4">
    <location>
        <begin position="75"/>
        <end position="89"/>
    </location>
</feature>
<evidence type="ECO:0000259" key="5">
    <source>
        <dbReference type="Pfam" id="PF02892"/>
    </source>
</evidence>
<feature type="domain" description="BED-type" evidence="5">
    <location>
        <begin position="29"/>
        <end position="68"/>
    </location>
</feature>
<dbReference type="Pfam" id="PF02892">
    <property type="entry name" value="zf-BED"/>
    <property type="match status" value="1"/>
</dbReference>
<reference evidence="6" key="1">
    <citation type="submission" date="2021-02" db="EMBL/GenBank/DDBJ databases">
        <authorList>
            <person name="Nowell W R."/>
        </authorList>
    </citation>
    <scope>NUCLEOTIDE SEQUENCE</scope>
    <source>
        <strain evidence="6">Ploen Becks lab</strain>
    </source>
</reference>
<protein>
    <recommendedName>
        <fullName evidence="5">BED-type domain-containing protein</fullName>
    </recommendedName>
</protein>
<dbReference type="GO" id="GO:0008270">
    <property type="term" value="F:zinc ion binding"/>
    <property type="evidence" value="ECO:0007669"/>
    <property type="project" value="UniProtKB-KW"/>
</dbReference>
<keyword evidence="1" id="KW-0479">Metal-binding</keyword>
<feature type="region of interest" description="Disordered" evidence="4">
    <location>
        <begin position="1"/>
        <end position="25"/>
    </location>
</feature>
<name>A0A814RXR9_9BILA</name>
<evidence type="ECO:0000256" key="4">
    <source>
        <dbReference type="SAM" id="MobiDB-lite"/>
    </source>
</evidence>
<keyword evidence="2" id="KW-0863">Zinc-finger</keyword>
<dbReference type="EMBL" id="CAJNOC010010483">
    <property type="protein sequence ID" value="CAF1140395.1"/>
    <property type="molecule type" value="Genomic_DNA"/>
</dbReference>
<evidence type="ECO:0000256" key="3">
    <source>
        <dbReference type="ARBA" id="ARBA00022833"/>
    </source>
</evidence>
<evidence type="ECO:0000313" key="6">
    <source>
        <dbReference type="EMBL" id="CAF1140395.1"/>
    </source>
</evidence>
<dbReference type="AlphaFoldDB" id="A0A814RXR9"/>
<sequence>MSELQAVTERVVSPGTKRKNNSRRNESFIWNHMIKTELKITCNHQDCSAEYSKSTGNSTLATHLANNHGIHQDLNAGSNDETESATSPKNLRKNFADQERLNLLFQIFSPFHWPMT</sequence>
<comment type="caution">
    <text evidence="6">The sequence shown here is derived from an EMBL/GenBank/DDBJ whole genome shotgun (WGS) entry which is preliminary data.</text>
</comment>
<keyword evidence="7" id="KW-1185">Reference proteome</keyword>
<organism evidence="6 7">
    <name type="scientific">Brachionus calyciflorus</name>
    <dbReference type="NCBI Taxonomy" id="104777"/>
    <lineage>
        <taxon>Eukaryota</taxon>
        <taxon>Metazoa</taxon>
        <taxon>Spiralia</taxon>
        <taxon>Gnathifera</taxon>
        <taxon>Rotifera</taxon>
        <taxon>Eurotatoria</taxon>
        <taxon>Monogononta</taxon>
        <taxon>Pseudotrocha</taxon>
        <taxon>Ploima</taxon>
        <taxon>Brachionidae</taxon>
        <taxon>Brachionus</taxon>
    </lineage>
</organism>
<dbReference type="OrthoDB" id="10184347at2759"/>
<keyword evidence="3" id="KW-0862">Zinc</keyword>
<dbReference type="Proteomes" id="UP000663879">
    <property type="component" value="Unassembled WGS sequence"/>
</dbReference>
<gene>
    <name evidence="6" type="ORF">OXX778_LOCUS22875</name>
</gene>
<feature type="region of interest" description="Disordered" evidence="4">
    <location>
        <begin position="67"/>
        <end position="93"/>
    </location>
</feature>
<dbReference type="GO" id="GO:0003677">
    <property type="term" value="F:DNA binding"/>
    <property type="evidence" value="ECO:0007669"/>
    <property type="project" value="InterPro"/>
</dbReference>